<dbReference type="Proteomes" id="UP000253426">
    <property type="component" value="Unassembled WGS sequence"/>
</dbReference>
<dbReference type="AlphaFoldDB" id="A0A366HUA3"/>
<dbReference type="GO" id="GO:0005506">
    <property type="term" value="F:iron ion binding"/>
    <property type="evidence" value="ECO:0007669"/>
    <property type="project" value="InterPro"/>
</dbReference>
<comment type="caution">
    <text evidence="8">The sequence shown here is derived from an EMBL/GenBank/DDBJ whole genome shotgun (WGS) entry which is preliminary data.</text>
</comment>
<organism evidence="8 9">
    <name type="scientific">Roseimicrobium gellanilyticum</name>
    <dbReference type="NCBI Taxonomy" id="748857"/>
    <lineage>
        <taxon>Bacteria</taxon>
        <taxon>Pseudomonadati</taxon>
        <taxon>Verrucomicrobiota</taxon>
        <taxon>Verrucomicrobiia</taxon>
        <taxon>Verrucomicrobiales</taxon>
        <taxon>Verrucomicrobiaceae</taxon>
        <taxon>Roseimicrobium</taxon>
    </lineage>
</organism>
<evidence type="ECO:0000256" key="1">
    <source>
        <dbReference type="ARBA" id="ARBA00010617"/>
    </source>
</evidence>
<comment type="cofactor">
    <cofactor evidence="7">
        <name>heme</name>
        <dbReference type="ChEBI" id="CHEBI:30413"/>
    </cofactor>
</comment>
<accession>A0A366HUA3</accession>
<keyword evidence="3 7" id="KW-0479">Metal-binding</keyword>
<dbReference type="Pfam" id="PF00067">
    <property type="entry name" value="p450"/>
    <property type="match status" value="1"/>
</dbReference>
<dbReference type="GO" id="GO:0020037">
    <property type="term" value="F:heme binding"/>
    <property type="evidence" value="ECO:0007669"/>
    <property type="project" value="InterPro"/>
</dbReference>
<evidence type="ECO:0000256" key="3">
    <source>
        <dbReference type="ARBA" id="ARBA00022723"/>
    </source>
</evidence>
<gene>
    <name evidence="8" type="ORF">DES53_101217</name>
</gene>
<keyword evidence="6" id="KW-0503">Monooxygenase</keyword>
<evidence type="ECO:0000256" key="6">
    <source>
        <dbReference type="ARBA" id="ARBA00023033"/>
    </source>
</evidence>
<dbReference type="SUPFAM" id="SSF48264">
    <property type="entry name" value="Cytochrome P450"/>
    <property type="match status" value="1"/>
</dbReference>
<proteinExistence type="inferred from homology"/>
<dbReference type="RefSeq" id="WP_113956358.1">
    <property type="nucleotide sequence ID" value="NZ_QNRR01000001.1"/>
</dbReference>
<dbReference type="OrthoDB" id="9789468at2"/>
<dbReference type="GO" id="GO:0004497">
    <property type="term" value="F:monooxygenase activity"/>
    <property type="evidence" value="ECO:0007669"/>
    <property type="project" value="UniProtKB-KW"/>
</dbReference>
<dbReference type="Gene3D" id="1.10.630.10">
    <property type="entry name" value="Cytochrome P450"/>
    <property type="match status" value="1"/>
</dbReference>
<reference evidence="8 9" key="1">
    <citation type="submission" date="2018-06" db="EMBL/GenBank/DDBJ databases">
        <title>Genomic Encyclopedia of Type Strains, Phase IV (KMG-IV): sequencing the most valuable type-strain genomes for metagenomic binning, comparative biology and taxonomic classification.</title>
        <authorList>
            <person name="Goeker M."/>
        </authorList>
    </citation>
    <scope>NUCLEOTIDE SEQUENCE [LARGE SCALE GENOMIC DNA]</scope>
    <source>
        <strain evidence="8 9">DSM 25532</strain>
    </source>
</reference>
<dbReference type="InterPro" id="IPR036396">
    <property type="entry name" value="Cyt_P450_sf"/>
</dbReference>
<name>A0A366HUA3_9BACT</name>
<evidence type="ECO:0000256" key="4">
    <source>
        <dbReference type="ARBA" id="ARBA00023002"/>
    </source>
</evidence>
<protein>
    <submittedName>
        <fullName evidence="8">Cytochrome P450</fullName>
    </submittedName>
</protein>
<dbReference type="PRINTS" id="PR00385">
    <property type="entry name" value="P450"/>
</dbReference>
<sequence length="439" mass="48589">MLAPSSQTKPSLDAEPDPLGHLLKMIREQGDIVRYRSGYGPVHLFNHPDHVQSIVQNTNFERTALLKMVTGDGLLASDGRRWQSQRRLLQPPFHEKCLHGFLPMIADATMGMLRRWEALPGATRSVDIGRETKRLTLEIILRVLFEKVSQDEVTRMADAANVVMQHLGELSDVVLNVPLVMDPGRETRFRAALGTIDALVAGLTARVSTGAGRTGGVVPTLLEARGKGLVTDQEVRDEIVTMIIAGHETTAIALAWTLYLLSRHPGTQTQLADEVDQELNPQVPTTEVLSRLGYMRMVFDEAMRLYPPVSMVVRQSQKDDTVGGVSIPAGALVVLSAYTTHRHPDFWSDPERFDPGRFHPDRSHGRHRYAYFPFLGGRHQCLGQGLVMLEAPVILALLTRYVRVTIPEGSVGRPLPGMALRVRSGFPATVDFRSALPPC</sequence>
<dbReference type="InterPro" id="IPR050196">
    <property type="entry name" value="Cytochrome_P450_Monoox"/>
</dbReference>
<dbReference type="PRINTS" id="PR00463">
    <property type="entry name" value="EP450I"/>
</dbReference>
<dbReference type="PANTHER" id="PTHR24291">
    <property type="entry name" value="CYTOCHROME P450 FAMILY 4"/>
    <property type="match status" value="1"/>
</dbReference>
<dbReference type="PANTHER" id="PTHR24291:SF50">
    <property type="entry name" value="BIFUNCTIONAL ALBAFLAVENONE MONOOXYGENASE_TERPENE SYNTHASE"/>
    <property type="match status" value="1"/>
</dbReference>
<dbReference type="InterPro" id="IPR002401">
    <property type="entry name" value="Cyt_P450_E_grp-I"/>
</dbReference>
<dbReference type="EMBL" id="QNRR01000001">
    <property type="protein sequence ID" value="RBP47420.1"/>
    <property type="molecule type" value="Genomic_DNA"/>
</dbReference>
<feature type="binding site" description="axial binding residue" evidence="7">
    <location>
        <position position="381"/>
    </location>
    <ligand>
        <name>heme</name>
        <dbReference type="ChEBI" id="CHEBI:30413"/>
    </ligand>
    <ligandPart>
        <name>Fe</name>
        <dbReference type="ChEBI" id="CHEBI:18248"/>
    </ligandPart>
</feature>
<dbReference type="GO" id="GO:0016705">
    <property type="term" value="F:oxidoreductase activity, acting on paired donors, with incorporation or reduction of molecular oxygen"/>
    <property type="evidence" value="ECO:0007669"/>
    <property type="project" value="InterPro"/>
</dbReference>
<evidence type="ECO:0000256" key="5">
    <source>
        <dbReference type="ARBA" id="ARBA00023004"/>
    </source>
</evidence>
<evidence type="ECO:0000256" key="2">
    <source>
        <dbReference type="ARBA" id="ARBA00022617"/>
    </source>
</evidence>
<keyword evidence="4" id="KW-0560">Oxidoreductase</keyword>
<evidence type="ECO:0000256" key="7">
    <source>
        <dbReference type="PIRSR" id="PIRSR602401-1"/>
    </source>
</evidence>
<dbReference type="InterPro" id="IPR001128">
    <property type="entry name" value="Cyt_P450"/>
</dbReference>
<keyword evidence="9" id="KW-1185">Reference proteome</keyword>
<keyword evidence="2 7" id="KW-0349">Heme</keyword>
<comment type="similarity">
    <text evidence="1">Belongs to the cytochrome P450 family.</text>
</comment>
<evidence type="ECO:0000313" key="8">
    <source>
        <dbReference type="EMBL" id="RBP47420.1"/>
    </source>
</evidence>
<evidence type="ECO:0000313" key="9">
    <source>
        <dbReference type="Proteomes" id="UP000253426"/>
    </source>
</evidence>
<keyword evidence="5 7" id="KW-0408">Iron</keyword>